<proteinExistence type="predicted"/>
<name>A0A4U6Q7X5_9ACTN</name>
<evidence type="ECO:0000313" key="1">
    <source>
        <dbReference type="EMBL" id="TKV56111.1"/>
    </source>
</evidence>
<dbReference type="RefSeq" id="WP_137451767.1">
    <property type="nucleotide sequence ID" value="NZ_SZZH01000008.1"/>
</dbReference>
<sequence length="61" mass="6752">MSSGPSTSITLVIETWMPGPTPGARHHPEPEDDMGTIMRLVDRIVSALAKRRVDKNEGRRP</sequence>
<reference evidence="1 2" key="1">
    <citation type="submission" date="2019-05" db="EMBL/GenBank/DDBJ databases">
        <title>Nakamurella sp. N5BH11, whole genome shotgun sequence.</title>
        <authorList>
            <person name="Tuo L."/>
        </authorList>
    </citation>
    <scope>NUCLEOTIDE SEQUENCE [LARGE SCALE GENOMIC DNA]</scope>
    <source>
        <strain evidence="1 2">N5BH11</strain>
    </source>
</reference>
<dbReference type="AlphaFoldDB" id="A0A4U6Q7X5"/>
<gene>
    <name evidence="1" type="ORF">FDO65_21250</name>
</gene>
<protein>
    <submittedName>
        <fullName evidence="1">Uncharacterized protein</fullName>
    </submittedName>
</protein>
<keyword evidence="2" id="KW-1185">Reference proteome</keyword>
<dbReference type="EMBL" id="SZZH01000008">
    <property type="protein sequence ID" value="TKV56111.1"/>
    <property type="molecule type" value="Genomic_DNA"/>
</dbReference>
<dbReference type="Proteomes" id="UP000306985">
    <property type="component" value="Unassembled WGS sequence"/>
</dbReference>
<organism evidence="1 2">
    <name type="scientific">Nakamurella flava</name>
    <dbReference type="NCBI Taxonomy" id="2576308"/>
    <lineage>
        <taxon>Bacteria</taxon>
        <taxon>Bacillati</taxon>
        <taxon>Actinomycetota</taxon>
        <taxon>Actinomycetes</taxon>
        <taxon>Nakamurellales</taxon>
        <taxon>Nakamurellaceae</taxon>
        <taxon>Nakamurella</taxon>
    </lineage>
</organism>
<comment type="caution">
    <text evidence="1">The sequence shown here is derived from an EMBL/GenBank/DDBJ whole genome shotgun (WGS) entry which is preliminary data.</text>
</comment>
<accession>A0A4U6Q7X5</accession>
<evidence type="ECO:0000313" key="2">
    <source>
        <dbReference type="Proteomes" id="UP000306985"/>
    </source>
</evidence>